<gene>
    <name evidence="2" type="ORF">L1857_04230</name>
</gene>
<evidence type="ECO:0008006" key="4">
    <source>
        <dbReference type="Google" id="ProtNLM"/>
    </source>
</evidence>
<reference evidence="2" key="1">
    <citation type="submission" date="2022-01" db="EMBL/GenBank/DDBJ databases">
        <title>PSI-footprinting approach for the identification of protein synthesis inhibitor producers.</title>
        <authorList>
            <person name="Handel F."/>
            <person name="Kulik A."/>
            <person name="Wex K.W."/>
            <person name="Berscheid A."/>
            <person name="Saur J.S."/>
            <person name="Winkler A."/>
            <person name="Wibberg D."/>
            <person name="Kalinowski J."/>
            <person name="Broetz-Oesterhelt H."/>
            <person name="Mast Y."/>
        </authorList>
    </citation>
    <scope>NUCLEOTIDE SEQUENCE</scope>
    <source>
        <strain evidence="2">KNN 49.3e</strain>
    </source>
</reference>
<keyword evidence="1" id="KW-0732">Signal</keyword>
<organism evidence="2 3">
    <name type="scientific">Amycolatopsis thermalba</name>
    <dbReference type="NCBI Taxonomy" id="944492"/>
    <lineage>
        <taxon>Bacteria</taxon>
        <taxon>Bacillati</taxon>
        <taxon>Actinomycetota</taxon>
        <taxon>Actinomycetes</taxon>
        <taxon>Pseudonocardiales</taxon>
        <taxon>Pseudonocardiaceae</taxon>
        <taxon>Amycolatopsis</taxon>
    </lineage>
</organism>
<feature type="signal peptide" evidence="1">
    <location>
        <begin position="1"/>
        <end position="24"/>
    </location>
</feature>
<dbReference type="RefSeq" id="WP_249464490.1">
    <property type="nucleotide sequence ID" value="NZ_CP091196.1"/>
</dbReference>
<evidence type="ECO:0000313" key="2">
    <source>
        <dbReference type="EMBL" id="UQS22084.1"/>
    </source>
</evidence>
<evidence type="ECO:0000313" key="3">
    <source>
        <dbReference type="Proteomes" id="UP000830158"/>
    </source>
</evidence>
<protein>
    <recommendedName>
        <fullName evidence="4">Secreted protein</fullName>
    </recommendedName>
</protein>
<keyword evidence="3" id="KW-1185">Reference proteome</keyword>
<name>A0ABY4NQP3_9PSEU</name>
<accession>A0ABY4NQP3</accession>
<feature type="chain" id="PRO_5045503943" description="Secreted protein" evidence="1">
    <location>
        <begin position="25"/>
        <end position="159"/>
    </location>
</feature>
<dbReference type="Proteomes" id="UP000830158">
    <property type="component" value="Chromosome"/>
</dbReference>
<dbReference type="EMBL" id="CP091196">
    <property type="protein sequence ID" value="UQS22084.1"/>
    <property type="molecule type" value="Genomic_DNA"/>
</dbReference>
<sequence length="159" mass="15912">MRRMIGTLAGALAVAALAAAPAYADNGHFVTGGGNAAVCTDTGTRFECAGKVAGLGGTTFEITATATGTAKVECVNPAGVLVTGQDTEVEITATSGRQQTPHNGQYTFALTSKPTGVPAVPACPNPLWTAKLLNVTFTTATLTLAVEGATAEEITVDVG</sequence>
<proteinExistence type="predicted"/>
<evidence type="ECO:0000256" key="1">
    <source>
        <dbReference type="SAM" id="SignalP"/>
    </source>
</evidence>